<dbReference type="Pfam" id="PF19328">
    <property type="entry name" value="DAP_DH_C"/>
    <property type="match status" value="1"/>
</dbReference>
<comment type="caution">
    <text evidence="2">The sequence shown here is derived from an EMBL/GenBank/DDBJ whole genome shotgun (WGS) entry which is preliminary data.</text>
</comment>
<dbReference type="EMBL" id="LWCS01000032">
    <property type="protein sequence ID" value="OAN36889.1"/>
    <property type="molecule type" value="Genomic_DNA"/>
</dbReference>
<dbReference type="AlphaFoldDB" id="A0A178LSC6"/>
<feature type="domain" description="2,4-diaminopentanoate dehydrogenase C-terminal" evidence="1">
    <location>
        <begin position="147"/>
        <end position="356"/>
    </location>
</feature>
<evidence type="ECO:0000313" key="3">
    <source>
        <dbReference type="Proteomes" id="UP000078396"/>
    </source>
</evidence>
<name>A0A178LSC6_MYCIR</name>
<proteinExistence type="predicted"/>
<sequence length="370" mass="40502">MTASAEPLRVIQWATGAVGAEMITTILEHRPDLKYVGARVYSEDKDGVDLATLVGRPPIGVAATTDVGQILDTDADIVLYAPSFTNLDDVCALLESGKNVATVSFLFHPRRLPADDHRRLAQACQKGHSTIHASGLNPGNLSGVLPLALSGMSRKIDKLTLQERADWSLWESTGITFDGMWFGKPVEQITPTANDFLSFNTRLFTEQTWFIADTLNAAIDDVTVTVEAVPASKDFQIFDHLVEAGTTAGQRWSFTGLRRGESLIEFETLWTVGGQYPDHWPKPEDGWTLTIEGDPSMRTHFFCLASFTRAASVEEHVRAGLIAVAMQVVNAIPEVCASPPGFATMADLPLIRSYTGFGDTLHQHRPQLLH</sequence>
<organism evidence="2 3">
    <name type="scientific">Mycolicibacterium iranicum</name>
    <name type="common">Mycobacterium iranicum</name>
    <dbReference type="NCBI Taxonomy" id="912594"/>
    <lineage>
        <taxon>Bacteria</taxon>
        <taxon>Bacillati</taxon>
        <taxon>Actinomycetota</taxon>
        <taxon>Actinomycetes</taxon>
        <taxon>Mycobacteriales</taxon>
        <taxon>Mycobacteriaceae</taxon>
        <taxon>Mycolicibacterium</taxon>
    </lineage>
</organism>
<dbReference type="SUPFAM" id="SSF51735">
    <property type="entry name" value="NAD(P)-binding Rossmann-fold domains"/>
    <property type="match status" value="1"/>
</dbReference>
<dbReference type="InterPro" id="IPR036291">
    <property type="entry name" value="NAD(P)-bd_dom_sf"/>
</dbReference>
<dbReference type="CDD" id="cd24146">
    <property type="entry name" value="nat-AmDH_N_like"/>
    <property type="match status" value="1"/>
</dbReference>
<gene>
    <name evidence="2" type="ORF">A4X20_06820</name>
</gene>
<dbReference type="InterPro" id="IPR045760">
    <property type="entry name" value="DAP_DH_C"/>
</dbReference>
<dbReference type="RefSeq" id="WP_064283090.1">
    <property type="nucleotide sequence ID" value="NZ_LWCS01000032.1"/>
</dbReference>
<accession>A0A178LSC6</accession>
<dbReference type="Gene3D" id="3.40.50.720">
    <property type="entry name" value="NAD(P)-binding Rossmann-like Domain"/>
    <property type="match status" value="1"/>
</dbReference>
<dbReference type="Proteomes" id="UP000078396">
    <property type="component" value="Unassembled WGS sequence"/>
</dbReference>
<protein>
    <submittedName>
        <fullName evidence="2">Dihydrodipicolinate reductase</fullName>
    </submittedName>
</protein>
<dbReference type="OrthoDB" id="4759936at2"/>
<evidence type="ECO:0000259" key="1">
    <source>
        <dbReference type="Pfam" id="PF19328"/>
    </source>
</evidence>
<evidence type="ECO:0000313" key="2">
    <source>
        <dbReference type="EMBL" id="OAN36889.1"/>
    </source>
</evidence>
<reference evidence="2 3" key="1">
    <citation type="submission" date="2016-04" db="EMBL/GenBank/DDBJ databases">
        <title>Draft Genome Sequences of Staphylococcus capitis Strain H36, S. capitis Strain H65, S. cohnii Strain H62, S. hominis Strain H69, Mycobacterium iranicum Strain H39, Plantibacter sp. Strain H53, Pseudomonas oryzihabitans Strain H72, and Microbacterium sp. Strain H83, isolated from residential settings.</title>
        <authorList>
            <person name="Lymperopoulou D."/>
            <person name="Adams R.I."/>
            <person name="Lindow S."/>
            <person name="Coil D.A."/>
            <person name="Jospin G."/>
            <person name="Eisen J.A."/>
        </authorList>
    </citation>
    <scope>NUCLEOTIDE SEQUENCE [LARGE SCALE GENOMIC DNA]</scope>
    <source>
        <strain evidence="2 3">H39</strain>
    </source>
</reference>